<keyword evidence="2" id="KW-0479">Metal-binding</keyword>
<dbReference type="Pfam" id="PF00111">
    <property type="entry name" value="Fer2"/>
    <property type="match status" value="1"/>
</dbReference>
<dbReference type="SUPFAM" id="SSF54292">
    <property type="entry name" value="2Fe-2S ferredoxin-like"/>
    <property type="match status" value="1"/>
</dbReference>
<dbReference type="InterPro" id="IPR036884">
    <property type="entry name" value="2Fe-2S-bd_dom_sf"/>
</dbReference>
<dbReference type="SUPFAM" id="SSF47741">
    <property type="entry name" value="CO dehydrogenase ISP C-domain like"/>
    <property type="match status" value="1"/>
</dbReference>
<keyword evidence="1" id="KW-0001">2Fe-2S</keyword>
<dbReference type="InterPro" id="IPR012675">
    <property type="entry name" value="Beta-grasp_dom_sf"/>
</dbReference>
<name>A0A941DXJ7_9BURK</name>
<dbReference type="EMBL" id="JAGSPJ010000001">
    <property type="protein sequence ID" value="MBR7798565.1"/>
    <property type="molecule type" value="Genomic_DNA"/>
</dbReference>
<accession>A0A941DXJ7</accession>
<keyword evidence="4" id="KW-0408">Iron</keyword>
<dbReference type="InterPro" id="IPR001041">
    <property type="entry name" value="2Fe-2S_ferredoxin-type"/>
</dbReference>
<comment type="caution">
    <text evidence="7">The sequence shown here is derived from an EMBL/GenBank/DDBJ whole genome shotgun (WGS) entry which is preliminary data.</text>
</comment>
<evidence type="ECO:0000259" key="6">
    <source>
        <dbReference type="PROSITE" id="PS51085"/>
    </source>
</evidence>
<dbReference type="Pfam" id="PF01799">
    <property type="entry name" value="Fer2_2"/>
    <property type="match status" value="1"/>
</dbReference>
<protein>
    <submittedName>
        <fullName evidence="7">(2Fe-2S)-binding protein</fullName>
    </submittedName>
</protein>
<dbReference type="PROSITE" id="PS51085">
    <property type="entry name" value="2FE2S_FER_2"/>
    <property type="match status" value="1"/>
</dbReference>
<evidence type="ECO:0000256" key="3">
    <source>
        <dbReference type="ARBA" id="ARBA00023002"/>
    </source>
</evidence>
<dbReference type="InterPro" id="IPR036010">
    <property type="entry name" value="2Fe-2S_ferredoxin-like_sf"/>
</dbReference>
<evidence type="ECO:0000313" key="7">
    <source>
        <dbReference type="EMBL" id="MBR7798565.1"/>
    </source>
</evidence>
<dbReference type="InterPro" id="IPR006058">
    <property type="entry name" value="2Fe2S_fd_BS"/>
</dbReference>
<dbReference type="Gene3D" id="1.10.150.120">
    <property type="entry name" value="[2Fe-2S]-binding domain"/>
    <property type="match status" value="1"/>
</dbReference>
<evidence type="ECO:0000256" key="4">
    <source>
        <dbReference type="ARBA" id="ARBA00023004"/>
    </source>
</evidence>
<proteinExistence type="predicted"/>
<dbReference type="Gene3D" id="3.10.20.30">
    <property type="match status" value="1"/>
</dbReference>
<dbReference type="GO" id="GO:0051537">
    <property type="term" value="F:2 iron, 2 sulfur cluster binding"/>
    <property type="evidence" value="ECO:0007669"/>
    <property type="project" value="UniProtKB-KW"/>
</dbReference>
<sequence>MLKLNVNARENTFDLSPDTPVLWAIRDGLGLSGTKYGCGVAQCGACTVHLDGQPIRSCVTPISAVSGRKITTIEAALNDKVGKAVLAAWIAHDVAQCGYCQSGQIMSATALLQSNKSPSDADIDAAMAGNICRCGTYQRIRAAIKAAAISLV</sequence>
<dbReference type="PANTHER" id="PTHR44379:SF2">
    <property type="entry name" value="BLR6218 PROTEIN"/>
    <property type="match status" value="1"/>
</dbReference>
<evidence type="ECO:0000313" key="8">
    <source>
        <dbReference type="Proteomes" id="UP000678545"/>
    </source>
</evidence>
<dbReference type="Proteomes" id="UP000678545">
    <property type="component" value="Unassembled WGS sequence"/>
</dbReference>
<keyword evidence="5" id="KW-0411">Iron-sulfur</keyword>
<dbReference type="CDD" id="cd00207">
    <property type="entry name" value="fer2"/>
    <property type="match status" value="1"/>
</dbReference>
<dbReference type="InterPro" id="IPR002888">
    <property type="entry name" value="2Fe-2S-bd"/>
</dbReference>
<dbReference type="PANTHER" id="PTHR44379">
    <property type="entry name" value="OXIDOREDUCTASE WITH IRON-SULFUR SUBUNIT"/>
    <property type="match status" value="1"/>
</dbReference>
<organism evidence="7 8">
    <name type="scientific">Undibacterium fentianense</name>
    <dbReference type="NCBI Taxonomy" id="2828728"/>
    <lineage>
        <taxon>Bacteria</taxon>
        <taxon>Pseudomonadati</taxon>
        <taxon>Pseudomonadota</taxon>
        <taxon>Betaproteobacteria</taxon>
        <taxon>Burkholderiales</taxon>
        <taxon>Oxalobacteraceae</taxon>
        <taxon>Undibacterium</taxon>
    </lineage>
</organism>
<evidence type="ECO:0000256" key="2">
    <source>
        <dbReference type="ARBA" id="ARBA00022723"/>
    </source>
</evidence>
<dbReference type="PROSITE" id="PS00197">
    <property type="entry name" value="2FE2S_FER_1"/>
    <property type="match status" value="1"/>
</dbReference>
<dbReference type="InterPro" id="IPR051452">
    <property type="entry name" value="Diverse_Oxidoreductases"/>
</dbReference>
<dbReference type="GO" id="GO:0016491">
    <property type="term" value="F:oxidoreductase activity"/>
    <property type="evidence" value="ECO:0007669"/>
    <property type="project" value="UniProtKB-KW"/>
</dbReference>
<dbReference type="RefSeq" id="WP_212673733.1">
    <property type="nucleotide sequence ID" value="NZ_JAGSPJ010000001.1"/>
</dbReference>
<dbReference type="AlphaFoldDB" id="A0A941DXJ7"/>
<evidence type="ECO:0000256" key="1">
    <source>
        <dbReference type="ARBA" id="ARBA00022714"/>
    </source>
</evidence>
<keyword evidence="3" id="KW-0560">Oxidoreductase</keyword>
<dbReference type="GO" id="GO:0046872">
    <property type="term" value="F:metal ion binding"/>
    <property type="evidence" value="ECO:0007669"/>
    <property type="project" value="UniProtKB-KW"/>
</dbReference>
<gene>
    <name evidence="7" type="ORF">KDM90_00890</name>
</gene>
<reference evidence="7" key="1">
    <citation type="submission" date="2021-04" db="EMBL/GenBank/DDBJ databases">
        <title>novel species isolated from subtropical streams in China.</title>
        <authorList>
            <person name="Lu H."/>
        </authorList>
    </citation>
    <scope>NUCLEOTIDE SEQUENCE</scope>
    <source>
        <strain evidence="7">FT137W</strain>
    </source>
</reference>
<keyword evidence="8" id="KW-1185">Reference proteome</keyword>
<feature type="domain" description="2Fe-2S ferredoxin-type" evidence="6">
    <location>
        <begin position="1"/>
        <end position="76"/>
    </location>
</feature>
<evidence type="ECO:0000256" key="5">
    <source>
        <dbReference type="ARBA" id="ARBA00023014"/>
    </source>
</evidence>